<comment type="subcellular location">
    <subcellularLocation>
        <location evidence="2">Cell inner membrane</location>
        <topology evidence="2">Multi-pass membrane protein</topology>
    </subcellularLocation>
</comment>
<evidence type="ECO:0000259" key="14">
    <source>
        <dbReference type="PROSITE" id="PS50112"/>
    </source>
</evidence>
<dbReference type="PROSITE" id="PS50112">
    <property type="entry name" value="PAS"/>
    <property type="match status" value="1"/>
</dbReference>
<dbReference type="GO" id="GO:0005886">
    <property type="term" value="C:plasma membrane"/>
    <property type="evidence" value="ECO:0007669"/>
    <property type="project" value="UniProtKB-SubCell"/>
</dbReference>
<dbReference type="SMART" id="SM00086">
    <property type="entry name" value="PAC"/>
    <property type="match status" value="1"/>
</dbReference>
<evidence type="ECO:0000313" key="16">
    <source>
        <dbReference type="EMBL" id="TFZ06038.1"/>
    </source>
</evidence>
<evidence type="ECO:0000256" key="7">
    <source>
        <dbReference type="ARBA" id="ARBA00022679"/>
    </source>
</evidence>
<comment type="catalytic activity">
    <reaction evidence="1">
        <text>ATP + protein L-histidine = ADP + protein N-phospho-L-histidine.</text>
        <dbReference type="EC" id="2.7.13.3"/>
    </reaction>
</comment>
<evidence type="ECO:0000313" key="17">
    <source>
        <dbReference type="Proteomes" id="UP000298180"/>
    </source>
</evidence>
<evidence type="ECO:0000256" key="11">
    <source>
        <dbReference type="ARBA" id="ARBA00022777"/>
    </source>
</evidence>
<evidence type="ECO:0000256" key="4">
    <source>
        <dbReference type="ARBA" id="ARBA00022475"/>
    </source>
</evidence>
<proteinExistence type="predicted"/>
<dbReference type="SMART" id="SM00091">
    <property type="entry name" value="PAS"/>
    <property type="match status" value="2"/>
</dbReference>
<evidence type="ECO:0000256" key="12">
    <source>
        <dbReference type="ARBA" id="ARBA00022989"/>
    </source>
</evidence>
<dbReference type="GO" id="GO:0000166">
    <property type="term" value="F:nucleotide binding"/>
    <property type="evidence" value="ECO:0007669"/>
    <property type="project" value="UniProtKB-KW"/>
</dbReference>
<keyword evidence="17" id="KW-1185">Reference proteome</keyword>
<dbReference type="Proteomes" id="UP000298180">
    <property type="component" value="Unassembled WGS sequence"/>
</dbReference>
<dbReference type="OrthoDB" id="8872837at2"/>
<dbReference type="GO" id="GO:0004673">
    <property type="term" value="F:protein histidine kinase activity"/>
    <property type="evidence" value="ECO:0007669"/>
    <property type="project" value="UniProtKB-EC"/>
</dbReference>
<dbReference type="CDD" id="cd00130">
    <property type="entry name" value="PAS"/>
    <property type="match status" value="2"/>
</dbReference>
<keyword evidence="11" id="KW-0418">Kinase</keyword>
<keyword evidence="6" id="KW-0597">Phosphoprotein</keyword>
<evidence type="ECO:0000256" key="3">
    <source>
        <dbReference type="ARBA" id="ARBA00012438"/>
    </source>
</evidence>
<dbReference type="RefSeq" id="WP_135262124.1">
    <property type="nucleotide sequence ID" value="NZ_SMLM01000001.1"/>
</dbReference>
<dbReference type="InterPro" id="IPR035965">
    <property type="entry name" value="PAS-like_dom_sf"/>
</dbReference>
<dbReference type="InterPro" id="IPR001610">
    <property type="entry name" value="PAC"/>
</dbReference>
<dbReference type="Gene3D" id="3.30.450.20">
    <property type="entry name" value="PAS domain"/>
    <property type="match status" value="2"/>
</dbReference>
<keyword evidence="4" id="KW-1003">Cell membrane</keyword>
<dbReference type="PROSITE" id="PS50113">
    <property type="entry name" value="PAC"/>
    <property type="match status" value="1"/>
</dbReference>
<keyword evidence="9" id="KW-0677">Repeat</keyword>
<dbReference type="InterPro" id="IPR000014">
    <property type="entry name" value="PAS"/>
</dbReference>
<dbReference type="EMBL" id="SMLM01000001">
    <property type="protein sequence ID" value="TFZ06038.1"/>
    <property type="molecule type" value="Genomic_DNA"/>
</dbReference>
<dbReference type="InterPro" id="IPR013655">
    <property type="entry name" value="PAS_fold_3"/>
</dbReference>
<evidence type="ECO:0000259" key="15">
    <source>
        <dbReference type="PROSITE" id="PS50113"/>
    </source>
</evidence>
<dbReference type="NCBIfam" id="TIGR00229">
    <property type="entry name" value="sensory_box"/>
    <property type="match status" value="2"/>
</dbReference>
<organism evidence="16 17">
    <name type="scientific">Ramlibacter henchirensis</name>
    <dbReference type="NCBI Taxonomy" id="204072"/>
    <lineage>
        <taxon>Bacteria</taxon>
        <taxon>Pseudomonadati</taxon>
        <taxon>Pseudomonadota</taxon>
        <taxon>Betaproteobacteria</taxon>
        <taxon>Burkholderiales</taxon>
        <taxon>Comamonadaceae</taxon>
        <taxon>Ramlibacter</taxon>
    </lineage>
</organism>
<evidence type="ECO:0000256" key="9">
    <source>
        <dbReference type="ARBA" id="ARBA00022737"/>
    </source>
</evidence>
<dbReference type="InterPro" id="IPR000700">
    <property type="entry name" value="PAS-assoc_C"/>
</dbReference>
<dbReference type="InterPro" id="IPR052162">
    <property type="entry name" value="Sensor_kinase/Photoreceptor"/>
</dbReference>
<dbReference type="PANTHER" id="PTHR43304:SF1">
    <property type="entry name" value="PAC DOMAIN-CONTAINING PROTEIN"/>
    <property type="match status" value="1"/>
</dbReference>
<keyword evidence="13" id="KW-0472">Membrane</keyword>
<keyword evidence="10" id="KW-0547">Nucleotide-binding</keyword>
<dbReference type="PANTHER" id="PTHR43304">
    <property type="entry name" value="PHYTOCHROME-LIKE PROTEIN CPH1"/>
    <property type="match status" value="1"/>
</dbReference>
<keyword evidence="12" id="KW-1133">Transmembrane helix</keyword>
<accession>A0A4Z0C6N7</accession>
<feature type="domain" description="PAS" evidence="14">
    <location>
        <begin position="127"/>
        <end position="197"/>
    </location>
</feature>
<evidence type="ECO:0000256" key="6">
    <source>
        <dbReference type="ARBA" id="ARBA00022553"/>
    </source>
</evidence>
<comment type="caution">
    <text evidence="16">The sequence shown here is derived from an EMBL/GenBank/DDBJ whole genome shotgun (WGS) entry which is preliminary data.</text>
</comment>
<reference evidence="16 17" key="1">
    <citation type="submission" date="2019-03" db="EMBL/GenBank/DDBJ databases">
        <title>Ramlibacter henchirensis DSM 14656, whole genome shotgun sequence.</title>
        <authorList>
            <person name="Zhang X."/>
            <person name="Feng G."/>
            <person name="Zhu H."/>
        </authorList>
    </citation>
    <scope>NUCLEOTIDE SEQUENCE [LARGE SCALE GENOMIC DNA]</scope>
    <source>
        <strain evidence="16 17">DSM 14656</strain>
    </source>
</reference>
<dbReference type="SUPFAM" id="SSF55785">
    <property type="entry name" value="PYP-like sensor domain (PAS domain)"/>
    <property type="match status" value="2"/>
</dbReference>
<evidence type="ECO:0000256" key="2">
    <source>
        <dbReference type="ARBA" id="ARBA00004429"/>
    </source>
</evidence>
<keyword evidence="5" id="KW-0997">Cell inner membrane</keyword>
<keyword evidence="8" id="KW-0812">Transmembrane</keyword>
<evidence type="ECO:0000256" key="10">
    <source>
        <dbReference type="ARBA" id="ARBA00022741"/>
    </source>
</evidence>
<dbReference type="EC" id="2.7.13.3" evidence="3"/>
<dbReference type="Gene3D" id="2.10.70.100">
    <property type="match status" value="1"/>
</dbReference>
<feature type="domain" description="PAC" evidence="15">
    <location>
        <begin position="81"/>
        <end position="133"/>
    </location>
</feature>
<protein>
    <recommendedName>
        <fullName evidence="3">histidine kinase</fullName>
        <ecNumber evidence="3">2.7.13.3</ecNumber>
    </recommendedName>
</protein>
<evidence type="ECO:0000256" key="5">
    <source>
        <dbReference type="ARBA" id="ARBA00022519"/>
    </source>
</evidence>
<evidence type="ECO:0000256" key="1">
    <source>
        <dbReference type="ARBA" id="ARBA00000085"/>
    </source>
</evidence>
<keyword evidence="7" id="KW-0808">Transferase</keyword>
<evidence type="ECO:0000256" key="8">
    <source>
        <dbReference type="ARBA" id="ARBA00022692"/>
    </source>
</evidence>
<dbReference type="FunFam" id="2.10.70.100:FF:000001">
    <property type="entry name" value="Sensory transduction histidine kinase"/>
    <property type="match status" value="1"/>
</dbReference>
<name>A0A4Z0C6N7_9BURK</name>
<dbReference type="Pfam" id="PF08447">
    <property type="entry name" value="PAS_3"/>
    <property type="match status" value="2"/>
</dbReference>
<sequence length="215" mass="24287">MTKPPFELERMDAAVRTSGVGVWLNPLPLGDLVWNDNTKAHFHLPPDARPTLELFYERLHEEDRERVRVSIDRAVQQRHQFDEVYRTIGPDGSHKWIHAVGRVSTDESGEPTRFDGITLDITAQVTAQQRLREFADAAPAMLWVTEPDGVCSFLSLAWTQFTGQPETAGLGFGWLEMVHPDDRPMTGAAFRSANAAQTDFRCEHRIRHRDGRGAG</sequence>
<dbReference type="AlphaFoldDB" id="A0A4Z0C6N7"/>
<evidence type="ECO:0000256" key="13">
    <source>
        <dbReference type="ARBA" id="ARBA00023136"/>
    </source>
</evidence>
<gene>
    <name evidence="16" type="ORF">EZ313_05155</name>
</gene>